<dbReference type="Proteomes" id="UP000308600">
    <property type="component" value="Unassembled WGS sequence"/>
</dbReference>
<sequence>MAWSDGKKLELTYLVPDRRTLRLQEVAIVVLGPRSLDAVDSDFQCPWITLRQKDNTVRDRSLSLVNQTTFIPIPRCTGLALVFIEFLVVGGREKKYTILPRLYDDSRSGSGLVGVKGPSSIYLRNFSVAPSSTIDLDLKKRPRLFPSIIPSFPRHRKYEASGKSTILPRPILSVQLSEASVKIP</sequence>
<organism evidence="1 2">
    <name type="scientific">Pluteus cervinus</name>
    <dbReference type="NCBI Taxonomy" id="181527"/>
    <lineage>
        <taxon>Eukaryota</taxon>
        <taxon>Fungi</taxon>
        <taxon>Dikarya</taxon>
        <taxon>Basidiomycota</taxon>
        <taxon>Agaricomycotina</taxon>
        <taxon>Agaricomycetes</taxon>
        <taxon>Agaricomycetidae</taxon>
        <taxon>Agaricales</taxon>
        <taxon>Pluteineae</taxon>
        <taxon>Pluteaceae</taxon>
        <taxon>Pluteus</taxon>
    </lineage>
</organism>
<protein>
    <submittedName>
        <fullName evidence="1">Uncharacterized protein</fullName>
    </submittedName>
</protein>
<name>A0ACD3AGG4_9AGAR</name>
<reference evidence="1 2" key="1">
    <citation type="journal article" date="2019" name="Nat. Ecol. Evol.">
        <title>Megaphylogeny resolves global patterns of mushroom evolution.</title>
        <authorList>
            <person name="Varga T."/>
            <person name="Krizsan K."/>
            <person name="Foldi C."/>
            <person name="Dima B."/>
            <person name="Sanchez-Garcia M."/>
            <person name="Sanchez-Ramirez S."/>
            <person name="Szollosi G.J."/>
            <person name="Szarkandi J.G."/>
            <person name="Papp V."/>
            <person name="Albert L."/>
            <person name="Andreopoulos W."/>
            <person name="Angelini C."/>
            <person name="Antonin V."/>
            <person name="Barry K.W."/>
            <person name="Bougher N.L."/>
            <person name="Buchanan P."/>
            <person name="Buyck B."/>
            <person name="Bense V."/>
            <person name="Catcheside P."/>
            <person name="Chovatia M."/>
            <person name="Cooper J."/>
            <person name="Damon W."/>
            <person name="Desjardin D."/>
            <person name="Finy P."/>
            <person name="Geml J."/>
            <person name="Haridas S."/>
            <person name="Hughes K."/>
            <person name="Justo A."/>
            <person name="Karasinski D."/>
            <person name="Kautmanova I."/>
            <person name="Kiss B."/>
            <person name="Kocsube S."/>
            <person name="Kotiranta H."/>
            <person name="LaButti K.M."/>
            <person name="Lechner B.E."/>
            <person name="Liimatainen K."/>
            <person name="Lipzen A."/>
            <person name="Lukacs Z."/>
            <person name="Mihaltcheva S."/>
            <person name="Morgado L.N."/>
            <person name="Niskanen T."/>
            <person name="Noordeloos M.E."/>
            <person name="Ohm R.A."/>
            <person name="Ortiz-Santana B."/>
            <person name="Ovrebo C."/>
            <person name="Racz N."/>
            <person name="Riley R."/>
            <person name="Savchenko A."/>
            <person name="Shiryaev A."/>
            <person name="Soop K."/>
            <person name="Spirin V."/>
            <person name="Szebenyi C."/>
            <person name="Tomsovsky M."/>
            <person name="Tulloss R.E."/>
            <person name="Uehling J."/>
            <person name="Grigoriev I.V."/>
            <person name="Vagvolgyi C."/>
            <person name="Papp T."/>
            <person name="Martin F.M."/>
            <person name="Miettinen O."/>
            <person name="Hibbett D.S."/>
            <person name="Nagy L.G."/>
        </authorList>
    </citation>
    <scope>NUCLEOTIDE SEQUENCE [LARGE SCALE GENOMIC DNA]</scope>
    <source>
        <strain evidence="1 2">NL-1719</strain>
    </source>
</reference>
<accession>A0ACD3AGG4</accession>
<dbReference type="EMBL" id="ML208476">
    <property type="protein sequence ID" value="TFK64384.1"/>
    <property type="molecule type" value="Genomic_DNA"/>
</dbReference>
<evidence type="ECO:0000313" key="2">
    <source>
        <dbReference type="Proteomes" id="UP000308600"/>
    </source>
</evidence>
<keyword evidence="2" id="KW-1185">Reference proteome</keyword>
<evidence type="ECO:0000313" key="1">
    <source>
        <dbReference type="EMBL" id="TFK64384.1"/>
    </source>
</evidence>
<proteinExistence type="predicted"/>
<gene>
    <name evidence="1" type="ORF">BDN72DRAFT_925125</name>
</gene>